<feature type="compositionally biased region" description="Basic and acidic residues" evidence="3">
    <location>
        <begin position="282"/>
        <end position="304"/>
    </location>
</feature>
<keyword evidence="5" id="KW-1185">Reference proteome</keyword>
<dbReference type="GO" id="GO:0016020">
    <property type="term" value="C:membrane"/>
    <property type="evidence" value="ECO:0007669"/>
    <property type="project" value="TreeGrafter"/>
</dbReference>
<evidence type="ECO:0000256" key="1">
    <source>
        <dbReference type="ARBA" id="ARBA00006484"/>
    </source>
</evidence>
<feature type="region of interest" description="Disordered" evidence="3">
    <location>
        <begin position="282"/>
        <end position="327"/>
    </location>
</feature>
<dbReference type="Gene3D" id="3.40.50.720">
    <property type="entry name" value="NAD(P)-binding Rossmann-like Domain"/>
    <property type="match status" value="1"/>
</dbReference>
<dbReference type="KEGG" id="sutt:SUTMEG_14670"/>
<proteinExistence type="inferred from homology"/>
<evidence type="ECO:0000313" key="5">
    <source>
        <dbReference type="Proteomes" id="UP000271003"/>
    </source>
</evidence>
<evidence type="ECO:0000313" key="4">
    <source>
        <dbReference type="EMBL" id="BBF23576.1"/>
    </source>
</evidence>
<dbReference type="PRINTS" id="PR00081">
    <property type="entry name" value="GDHRDH"/>
</dbReference>
<keyword evidence="2" id="KW-0560">Oxidoreductase</keyword>
<organism evidence="4 5">
    <name type="scientific">Sutterella megalosphaeroides</name>
    <dbReference type="NCBI Taxonomy" id="2494234"/>
    <lineage>
        <taxon>Bacteria</taxon>
        <taxon>Pseudomonadati</taxon>
        <taxon>Pseudomonadota</taxon>
        <taxon>Betaproteobacteria</taxon>
        <taxon>Burkholderiales</taxon>
        <taxon>Sutterellaceae</taxon>
        <taxon>Sutterella</taxon>
    </lineage>
</organism>
<dbReference type="PANTHER" id="PTHR44196">
    <property type="entry name" value="DEHYDROGENASE/REDUCTASE SDR FAMILY MEMBER 7B"/>
    <property type="match status" value="1"/>
</dbReference>
<comment type="similarity">
    <text evidence="1">Belongs to the short-chain dehydrogenases/reductases (SDR) family.</text>
</comment>
<dbReference type="InterPro" id="IPR036291">
    <property type="entry name" value="NAD(P)-bd_dom_sf"/>
</dbReference>
<dbReference type="RefSeq" id="WP_120177168.1">
    <property type="nucleotide sequence ID" value="NZ_AP018786.1"/>
</dbReference>
<gene>
    <name evidence="4" type="primary">wcbP</name>
    <name evidence="4" type="ORF">SUTMEG_14670</name>
</gene>
<sequence>MTTDATQHQDRIVAVCGATGGIGEALVDVYAAPGTELLLAGRRTKALERLETVAQAKGATVCTAAFDLRDRAALVAWCEEAARRGADTLILGAGVSASVEGIERDSGDVETLWLPEKNDDLLRELDVNATGNILAANAFVRALLLARREGVVPLKHVQIAFVASLAALTGLPGSPGYSASKAALRTYGEALRRLLRGKDVGVTVLFPGYVESDMSRRYQGSKPWLMSAEKAARLMKRAIDGGKREYAFPKILAVGIALLKLVPASLEHLFLNGFFFTVEPDRESRGEGGTKACVEKGCEGDPGEKASACSRGNSSATENDVDRGVSR</sequence>
<dbReference type="InterPro" id="IPR020904">
    <property type="entry name" value="Sc_DH/Rdtase_CS"/>
</dbReference>
<dbReference type="GO" id="GO:0016491">
    <property type="term" value="F:oxidoreductase activity"/>
    <property type="evidence" value="ECO:0007669"/>
    <property type="project" value="UniProtKB-KW"/>
</dbReference>
<evidence type="ECO:0000256" key="2">
    <source>
        <dbReference type="ARBA" id="ARBA00023002"/>
    </source>
</evidence>
<accession>A0A2Z6IFS6</accession>
<protein>
    <submittedName>
        <fullName evidence="4">Oxidoreductase</fullName>
    </submittedName>
</protein>
<dbReference type="SUPFAM" id="SSF51735">
    <property type="entry name" value="NAD(P)-binding Rossmann-fold domains"/>
    <property type="match status" value="1"/>
</dbReference>
<dbReference type="InterPro" id="IPR002347">
    <property type="entry name" value="SDR_fam"/>
</dbReference>
<dbReference type="EMBL" id="AP018786">
    <property type="protein sequence ID" value="BBF23576.1"/>
    <property type="molecule type" value="Genomic_DNA"/>
</dbReference>
<dbReference type="Pfam" id="PF00106">
    <property type="entry name" value="adh_short"/>
    <property type="match status" value="1"/>
</dbReference>
<dbReference type="OrthoDB" id="9797538at2"/>
<dbReference type="PANTHER" id="PTHR44196:SF1">
    <property type="entry name" value="DEHYDROGENASE_REDUCTASE SDR FAMILY MEMBER 7B"/>
    <property type="match status" value="1"/>
</dbReference>
<dbReference type="PROSITE" id="PS00061">
    <property type="entry name" value="ADH_SHORT"/>
    <property type="match status" value="1"/>
</dbReference>
<dbReference type="Proteomes" id="UP000271003">
    <property type="component" value="Chromosome"/>
</dbReference>
<evidence type="ECO:0000256" key="3">
    <source>
        <dbReference type="SAM" id="MobiDB-lite"/>
    </source>
</evidence>
<reference evidence="4 5" key="1">
    <citation type="journal article" date="2018" name="Int. J. Syst. Evol. Microbiol.">
        <title>Mesosutterella multiformis gen. nov., sp. nov., a member of the family Sutterellaceae and Sutterella megalosphaeroides sp. nov., isolated from human faeces.</title>
        <authorList>
            <person name="Sakamoto M."/>
            <person name="Ikeyama N."/>
            <person name="Kunihiro T."/>
            <person name="Iino T."/>
            <person name="Yuki M."/>
            <person name="Ohkuma M."/>
        </authorList>
    </citation>
    <scope>NUCLEOTIDE SEQUENCE [LARGE SCALE GENOMIC DNA]</scope>
    <source>
        <strain evidence="4 5">6FBBBH3</strain>
    </source>
</reference>
<name>A0A2Z6IFS6_9BURK</name>
<dbReference type="AlphaFoldDB" id="A0A2Z6IFS6"/>